<accession>A0ACB5SJ40</accession>
<organism evidence="1 2">
    <name type="scientific">Neofusicoccum parvum</name>
    <dbReference type="NCBI Taxonomy" id="310453"/>
    <lineage>
        <taxon>Eukaryota</taxon>
        <taxon>Fungi</taxon>
        <taxon>Dikarya</taxon>
        <taxon>Ascomycota</taxon>
        <taxon>Pezizomycotina</taxon>
        <taxon>Dothideomycetes</taxon>
        <taxon>Dothideomycetes incertae sedis</taxon>
        <taxon>Botryosphaeriales</taxon>
        <taxon>Botryosphaeriaceae</taxon>
        <taxon>Neofusicoccum</taxon>
    </lineage>
</organism>
<evidence type="ECO:0000313" key="2">
    <source>
        <dbReference type="Proteomes" id="UP001165186"/>
    </source>
</evidence>
<gene>
    <name evidence="1" type="primary">g11860</name>
    <name evidence="1" type="ORF">NpPPO83_00011860</name>
</gene>
<name>A0ACB5SJ40_9PEZI</name>
<dbReference type="EMBL" id="BSXG01000110">
    <property type="protein sequence ID" value="GME43646.1"/>
    <property type="molecule type" value="Genomic_DNA"/>
</dbReference>
<dbReference type="Proteomes" id="UP001165186">
    <property type="component" value="Unassembled WGS sequence"/>
</dbReference>
<keyword evidence="2" id="KW-1185">Reference proteome</keyword>
<proteinExistence type="predicted"/>
<comment type="caution">
    <text evidence="1">The sequence shown here is derived from an EMBL/GenBank/DDBJ whole genome shotgun (WGS) entry which is preliminary data.</text>
</comment>
<sequence length="382" mass="42038">MSTRKPHTKSRRGCAECKRRHNKCDEVHPTCSSCRRLGVSCVWPDVVQPAGCTHANRSAAAAPSKKRRASQYLQGLEDINRKLPWPCLDDAAGPAFTAEDMQLLHQYSTTTHATFDTAPAQFPLWQHAVVRIGFAHRFVLRGVLALSALHLAAAADASERRRASWIASSSVNFNVALQEFRGVLEAGVTAANCPAVFLFSTTVAVHAMAIGQVQLAVDPVADMVQCMQMSRGVTTIVRPFWDALLASDVEPLVSNALPSGARGCADDMLRLKELVAAGDWADGEDTVYGEVIDHLVQVAREARGRPSGSPVACMVFSWPALIPDAFLGFLSERRPVAMVILLHFTAFMQESADLWWLCRWHKRVKECVEISLPPDLFKWIPE</sequence>
<reference evidence="1" key="1">
    <citation type="submission" date="2024-09" db="EMBL/GenBank/DDBJ databases">
        <title>Draft Genome Sequences of Neofusicoccum parvum.</title>
        <authorList>
            <person name="Ashida A."/>
            <person name="Camagna M."/>
            <person name="Tanaka A."/>
            <person name="Takemoto D."/>
        </authorList>
    </citation>
    <scope>NUCLEOTIDE SEQUENCE</scope>
    <source>
        <strain evidence="1">PPO83</strain>
    </source>
</reference>
<protein>
    <submittedName>
        <fullName evidence="1">C6 zinc finger domain-containing protein</fullName>
    </submittedName>
</protein>
<evidence type="ECO:0000313" key="1">
    <source>
        <dbReference type="EMBL" id="GME43646.1"/>
    </source>
</evidence>